<dbReference type="GO" id="GO:0006488">
    <property type="term" value="P:dolichol-linked oligosaccharide biosynthetic process"/>
    <property type="evidence" value="ECO:0007669"/>
    <property type="project" value="TreeGrafter"/>
</dbReference>
<comment type="pathway">
    <text evidence="4">Protein modification; protein glycosylation.</text>
</comment>
<organism evidence="6 7">
    <name type="scientific">Hyaloperonospora arabidopsidis (strain Emoy2)</name>
    <name type="common">Downy mildew agent</name>
    <name type="synonym">Peronospora arabidopsidis</name>
    <dbReference type="NCBI Taxonomy" id="559515"/>
    <lineage>
        <taxon>Eukaryota</taxon>
        <taxon>Sar</taxon>
        <taxon>Stramenopiles</taxon>
        <taxon>Oomycota</taxon>
        <taxon>Peronosporomycetes</taxon>
        <taxon>Peronosporales</taxon>
        <taxon>Peronosporaceae</taxon>
        <taxon>Hyaloperonospora</taxon>
    </lineage>
</organism>
<proteinExistence type="inferred from homology"/>
<dbReference type="STRING" id="559515.M4B7I2"/>
<protein>
    <recommendedName>
        <fullName evidence="4">Dolichol-phosphate mannosyltransferase subunit 1</fullName>
        <ecNumber evidence="4">2.4.1.83</ecNumber>
    </recommendedName>
</protein>
<dbReference type="VEuPathDB" id="FungiDB:HpaG802234"/>
<dbReference type="InterPro" id="IPR039528">
    <property type="entry name" value="DPM1-like"/>
</dbReference>
<evidence type="ECO:0000256" key="4">
    <source>
        <dbReference type="RuleBase" id="RU365083"/>
    </source>
</evidence>
<keyword evidence="3 4" id="KW-0808">Transferase</keyword>
<dbReference type="InterPro" id="IPR029044">
    <property type="entry name" value="Nucleotide-diphossugar_trans"/>
</dbReference>
<dbReference type="UniPathway" id="UPA00378"/>
<dbReference type="CDD" id="cd06442">
    <property type="entry name" value="DPM1_like"/>
    <property type="match status" value="1"/>
</dbReference>
<comment type="subunit">
    <text evidence="4">Component of the dolichol-phosphate mannose (DPM) synthase complex.</text>
</comment>
<evidence type="ECO:0000256" key="1">
    <source>
        <dbReference type="ARBA" id="ARBA00006739"/>
    </source>
</evidence>
<keyword evidence="7" id="KW-1185">Reference proteome</keyword>
<dbReference type="GO" id="GO:0004582">
    <property type="term" value="F:dolichyl-phosphate beta-D-mannosyltransferase activity"/>
    <property type="evidence" value="ECO:0007669"/>
    <property type="project" value="UniProtKB-UniRule"/>
</dbReference>
<evidence type="ECO:0000256" key="3">
    <source>
        <dbReference type="ARBA" id="ARBA00022679"/>
    </source>
</evidence>
<evidence type="ECO:0000256" key="2">
    <source>
        <dbReference type="ARBA" id="ARBA00022676"/>
    </source>
</evidence>
<keyword evidence="2 4" id="KW-0328">Glycosyltransferase</keyword>
<dbReference type="EnsemblProtists" id="HpaT802234">
    <property type="protein sequence ID" value="HpaP802234"/>
    <property type="gene ID" value="HpaG802234"/>
</dbReference>
<reference evidence="6" key="2">
    <citation type="submission" date="2015-06" db="UniProtKB">
        <authorList>
            <consortium name="EnsemblProtists"/>
        </authorList>
    </citation>
    <scope>IDENTIFICATION</scope>
    <source>
        <strain evidence="6">Emoy2</strain>
    </source>
</reference>
<dbReference type="GO" id="GO:0005789">
    <property type="term" value="C:endoplasmic reticulum membrane"/>
    <property type="evidence" value="ECO:0007669"/>
    <property type="project" value="TreeGrafter"/>
</dbReference>
<dbReference type="InParanoid" id="M4B7I2"/>
<dbReference type="eggNOG" id="KOG2978">
    <property type="taxonomic scope" value="Eukaryota"/>
</dbReference>
<dbReference type="InterPro" id="IPR001173">
    <property type="entry name" value="Glyco_trans_2-like"/>
</dbReference>
<reference evidence="7" key="1">
    <citation type="journal article" date="2010" name="Science">
        <title>Signatures of adaptation to obligate biotrophy in the Hyaloperonospora arabidopsidis genome.</title>
        <authorList>
            <person name="Baxter L."/>
            <person name="Tripathy S."/>
            <person name="Ishaque N."/>
            <person name="Boot N."/>
            <person name="Cabral A."/>
            <person name="Kemen E."/>
            <person name="Thines M."/>
            <person name="Ah-Fong A."/>
            <person name="Anderson R."/>
            <person name="Badejoko W."/>
            <person name="Bittner-Eddy P."/>
            <person name="Boore J.L."/>
            <person name="Chibucos M.C."/>
            <person name="Coates M."/>
            <person name="Dehal P."/>
            <person name="Delehaunty K."/>
            <person name="Dong S."/>
            <person name="Downton P."/>
            <person name="Dumas B."/>
            <person name="Fabro G."/>
            <person name="Fronick C."/>
            <person name="Fuerstenberg S.I."/>
            <person name="Fulton L."/>
            <person name="Gaulin E."/>
            <person name="Govers F."/>
            <person name="Hughes L."/>
            <person name="Humphray S."/>
            <person name="Jiang R.H."/>
            <person name="Judelson H."/>
            <person name="Kamoun S."/>
            <person name="Kyung K."/>
            <person name="Meijer H."/>
            <person name="Minx P."/>
            <person name="Morris P."/>
            <person name="Nelson J."/>
            <person name="Phuntumart V."/>
            <person name="Qutob D."/>
            <person name="Rehmany A."/>
            <person name="Rougon-Cardoso A."/>
            <person name="Ryden P."/>
            <person name="Torto-Alalibo T."/>
            <person name="Studholme D."/>
            <person name="Wang Y."/>
            <person name="Win J."/>
            <person name="Wood J."/>
            <person name="Clifton S.W."/>
            <person name="Rogers J."/>
            <person name="Van den Ackerveken G."/>
            <person name="Jones J.D."/>
            <person name="McDowell J.M."/>
            <person name="Beynon J."/>
            <person name="Tyler B.M."/>
        </authorList>
    </citation>
    <scope>NUCLEOTIDE SEQUENCE [LARGE SCALE GENOMIC DNA]</scope>
    <source>
        <strain evidence="7">Emoy2</strain>
    </source>
</reference>
<dbReference type="FunCoup" id="M4B7I2">
    <property type="interactions" value="492"/>
</dbReference>
<dbReference type="SUPFAM" id="SSF53448">
    <property type="entry name" value="Nucleotide-diphospho-sugar transferases"/>
    <property type="match status" value="1"/>
</dbReference>
<name>M4B7I2_HYAAE</name>
<dbReference type="PANTHER" id="PTHR43398:SF1">
    <property type="entry name" value="DOLICHOL-PHOSPHATE MANNOSYLTRANSFERASE SUBUNIT 1"/>
    <property type="match status" value="1"/>
</dbReference>
<dbReference type="EC" id="2.4.1.83" evidence="4"/>
<evidence type="ECO:0000313" key="7">
    <source>
        <dbReference type="Proteomes" id="UP000011713"/>
    </source>
</evidence>
<evidence type="ECO:0000259" key="5">
    <source>
        <dbReference type="Pfam" id="PF00535"/>
    </source>
</evidence>
<dbReference type="EMBL" id="JH597778">
    <property type="status" value="NOT_ANNOTATED_CDS"/>
    <property type="molecule type" value="Genomic_DNA"/>
</dbReference>
<dbReference type="GO" id="GO:0006506">
    <property type="term" value="P:GPI anchor biosynthetic process"/>
    <property type="evidence" value="ECO:0007669"/>
    <property type="project" value="TreeGrafter"/>
</dbReference>
<comment type="catalytic activity">
    <reaction evidence="4">
        <text>a di-trans,poly-cis-dolichyl phosphate + GDP-alpha-D-mannose = a di-trans,poly-cis-dolichyl beta-D-mannosyl phosphate + GDP</text>
        <dbReference type="Rhea" id="RHEA:21184"/>
        <dbReference type="Rhea" id="RHEA-COMP:19498"/>
        <dbReference type="Rhea" id="RHEA-COMP:19501"/>
        <dbReference type="ChEBI" id="CHEBI:57527"/>
        <dbReference type="ChEBI" id="CHEBI:57683"/>
        <dbReference type="ChEBI" id="CHEBI:58189"/>
        <dbReference type="ChEBI" id="CHEBI:58211"/>
    </reaction>
</comment>
<feature type="domain" description="Glycosyltransferase 2-like" evidence="5">
    <location>
        <begin position="8"/>
        <end position="104"/>
    </location>
</feature>
<dbReference type="HOGENOM" id="CLU_033536_13_3_1"/>
<dbReference type="Gene3D" id="3.90.550.10">
    <property type="entry name" value="Spore Coat Polysaccharide Biosynthesis Protein SpsA, Chain A"/>
    <property type="match status" value="1"/>
</dbReference>
<comment type="function">
    <text evidence="4">Transfers mannose from GDP-mannose to dolichol monophosphate to form dolichol phosphate mannose (Dol-P-Man) which is the mannosyl donor in pathways leading to N-glycosylation, glycosyl phosphatidylinositol membrane anchoring, and O-mannosylation of proteins.</text>
</comment>
<sequence>MASGHKYSVLLPTYNERENLPLIVWLLDKTFTENNLKYEIVVIEDNSPDGTLQVARDLQQIYGKDAIVLLPRAGKLGLGSAYRDGLKQATGEFVFLMDADLSHHVYGWDLRRKLTSRVANYLATVLLNPSVTDLTGSFRLYKRDVLEDIMQSIQGLGYVFQMEILVRARQRQYSIAEVPITFVDRIYGESKLGAGEIVAYLRGLLNLFLTT</sequence>
<comment type="similarity">
    <text evidence="1 4">Belongs to the glycosyltransferase 2 family.</text>
</comment>
<evidence type="ECO:0000313" key="6">
    <source>
        <dbReference type="EnsemblProtists" id="HpaP802234"/>
    </source>
</evidence>
<dbReference type="GO" id="GO:0035269">
    <property type="term" value="P:protein O-linked glycosylation via mannose"/>
    <property type="evidence" value="ECO:0007669"/>
    <property type="project" value="TreeGrafter"/>
</dbReference>
<keyword evidence="4" id="KW-0256">Endoplasmic reticulum</keyword>
<dbReference type="Pfam" id="PF00535">
    <property type="entry name" value="Glycos_transf_2"/>
    <property type="match status" value="1"/>
</dbReference>
<accession>M4B7I2</accession>
<dbReference type="PANTHER" id="PTHR43398">
    <property type="entry name" value="DOLICHOL-PHOSPHATE MANNOSYLTRANSFERASE SUBUNIT 1"/>
    <property type="match status" value="1"/>
</dbReference>
<comment type="subcellular location">
    <subcellularLocation>
        <location evidence="4">Endoplasmic reticulum</location>
    </subcellularLocation>
</comment>
<dbReference type="AlphaFoldDB" id="M4B7I2"/>
<dbReference type="Proteomes" id="UP000011713">
    <property type="component" value="Unassembled WGS sequence"/>
</dbReference>
<dbReference type="OMA" id="KCFRREV"/>